<dbReference type="SUPFAM" id="SSF56059">
    <property type="entry name" value="Glutathione synthetase ATP-binding domain-like"/>
    <property type="match status" value="1"/>
</dbReference>
<dbReference type="InterPro" id="IPR013651">
    <property type="entry name" value="ATP-grasp_RimK-type"/>
</dbReference>
<comment type="pathway">
    <text evidence="9">Amino-acid biosynthesis.</text>
</comment>
<keyword evidence="3 12" id="KW-0436">Ligase</keyword>
<comment type="caution">
    <text evidence="12">The sequence shown here is derived from an EMBL/GenBank/DDBJ whole genome shotgun (WGS) entry which is preliminary data.</text>
</comment>
<evidence type="ECO:0000259" key="11">
    <source>
        <dbReference type="PROSITE" id="PS50975"/>
    </source>
</evidence>
<sequence length="284" mass="31759">MAKINILYDHMRWEEKALHEACVKKGVDFSLVSAEKVYFDLTSKDKPSWLGDVVLQRCVSHFRGLHATAALESYGVRVINRYQTAELCGNKVLNTITFKKAGIPTPRTYLAFTPDATIEALDRLGYPAILKPVVGSWGRLVSLLKDKTAAMVALEHREMMFPLYQIYYAQEMVKRPPRDLRVFVIGDDVPVAIYRVNNTDDWRTNTARGGKVENCPITPEIRELALKAAAAVGGGVFGVDMMEDNGRLVVHEINSTVEFKNTVPATGIDIPGMIVDYALREAKR</sequence>
<proteinExistence type="inferred from homology"/>
<dbReference type="EMBL" id="RXGA01000002">
    <property type="protein sequence ID" value="RWX73790.1"/>
    <property type="molecule type" value="Genomic_DNA"/>
</dbReference>
<dbReference type="GO" id="GO:0005737">
    <property type="term" value="C:cytoplasm"/>
    <property type="evidence" value="ECO:0007669"/>
    <property type="project" value="TreeGrafter"/>
</dbReference>
<keyword evidence="5" id="KW-0479">Metal-binding</keyword>
<dbReference type="Proteomes" id="UP000288215">
    <property type="component" value="Unassembled WGS sequence"/>
</dbReference>
<evidence type="ECO:0000256" key="9">
    <source>
        <dbReference type="ARBA" id="ARBA00029440"/>
    </source>
</evidence>
<dbReference type="Gene3D" id="3.40.50.20">
    <property type="match status" value="1"/>
</dbReference>
<evidence type="ECO:0000256" key="6">
    <source>
        <dbReference type="ARBA" id="ARBA00022741"/>
    </source>
</evidence>
<evidence type="ECO:0000256" key="1">
    <source>
        <dbReference type="ARBA" id="ARBA00001946"/>
    </source>
</evidence>
<comment type="cofactor">
    <cofactor evidence="1">
        <name>Mg(2+)</name>
        <dbReference type="ChEBI" id="CHEBI:18420"/>
    </cofactor>
</comment>
<dbReference type="InterPro" id="IPR011761">
    <property type="entry name" value="ATP-grasp"/>
</dbReference>
<accession>A0A3S4UH91</accession>
<keyword evidence="7 10" id="KW-0067">ATP-binding</keyword>
<dbReference type="GO" id="GO:0005524">
    <property type="term" value="F:ATP binding"/>
    <property type="evidence" value="ECO:0007669"/>
    <property type="project" value="UniProtKB-UniRule"/>
</dbReference>
<dbReference type="NCBIfam" id="TIGR02144">
    <property type="entry name" value="LysX_arch"/>
    <property type="match status" value="1"/>
</dbReference>
<dbReference type="InterPro" id="IPR004666">
    <property type="entry name" value="Rp_bS6_RimK/Lys_biosynth_LsyX"/>
</dbReference>
<dbReference type="PROSITE" id="PS50975">
    <property type="entry name" value="ATP_GRASP"/>
    <property type="match status" value="1"/>
</dbReference>
<keyword evidence="8" id="KW-0460">Magnesium</keyword>
<dbReference type="PANTHER" id="PTHR21621">
    <property type="entry name" value="RIBOSOMAL PROTEIN S6 MODIFICATION PROTEIN"/>
    <property type="match status" value="1"/>
</dbReference>
<dbReference type="Pfam" id="PF22626">
    <property type="entry name" value="LysX_preATP_grasp"/>
    <property type="match status" value="1"/>
</dbReference>
<dbReference type="SUPFAM" id="SSF52440">
    <property type="entry name" value="PreATP-grasp domain"/>
    <property type="match status" value="1"/>
</dbReference>
<dbReference type="NCBIfam" id="TIGR00768">
    <property type="entry name" value="rimK_fam"/>
    <property type="match status" value="1"/>
</dbReference>
<evidence type="ECO:0000256" key="3">
    <source>
        <dbReference type="ARBA" id="ARBA00022598"/>
    </source>
</evidence>
<dbReference type="FunFam" id="3.30.470.20:FF:000058">
    <property type="entry name" value="Alpha-aminoadipate--LysW ligase LysX protein"/>
    <property type="match status" value="1"/>
</dbReference>
<evidence type="ECO:0000313" key="12">
    <source>
        <dbReference type="EMBL" id="RWX73790.1"/>
    </source>
</evidence>
<keyword evidence="4" id="KW-0028">Amino-acid biosynthesis</keyword>
<dbReference type="GO" id="GO:0009085">
    <property type="term" value="P:lysine biosynthetic process"/>
    <property type="evidence" value="ECO:0007669"/>
    <property type="project" value="InterPro"/>
</dbReference>
<dbReference type="PANTHER" id="PTHR21621:SF2">
    <property type="entry name" value="COENZYME GAMMA-F420-2:ALPHA-L-GLUTAMATE LIGASE"/>
    <property type="match status" value="1"/>
</dbReference>
<dbReference type="GO" id="GO:0046872">
    <property type="term" value="F:metal ion binding"/>
    <property type="evidence" value="ECO:0007669"/>
    <property type="project" value="UniProtKB-KW"/>
</dbReference>
<dbReference type="InterPro" id="IPR011870">
    <property type="entry name" value="LysX_arch"/>
</dbReference>
<dbReference type="InterPro" id="IPR054562">
    <property type="entry name" value="LysX/ArgX_preATP_grasp"/>
</dbReference>
<evidence type="ECO:0000313" key="13">
    <source>
        <dbReference type="Proteomes" id="UP000288215"/>
    </source>
</evidence>
<dbReference type="AlphaFoldDB" id="A0A3S4UH91"/>
<dbReference type="InterPro" id="IPR013815">
    <property type="entry name" value="ATP_grasp_subdomain_1"/>
</dbReference>
<comment type="similarity">
    <text evidence="2">Belongs to the RimK family. LysX subfamily.</text>
</comment>
<dbReference type="InterPro" id="IPR016185">
    <property type="entry name" value="PreATP-grasp_dom_sf"/>
</dbReference>
<evidence type="ECO:0000256" key="7">
    <source>
        <dbReference type="ARBA" id="ARBA00022840"/>
    </source>
</evidence>
<dbReference type="Gene3D" id="3.30.1490.20">
    <property type="entry name" value="ATP-grasp fold, A domain"/>
    <property type="match status" value="1"/>
</dbReference>
<dbReference type="Gene3D" id="3.30.470.20">
    <property type="entry name" value="ATP-grasp fold, B domain"/>
    <property type="match status" value="1"/>
</dbReference>
<evidence type="ECO:0000256" key="10">
    <source>
        <dbReference type="PROSITE-ProRule" id="PRU00409"/>
    </source>
</evidence>
<gene>
    <name evidence="12" type="ORF">Metus_0569</name>
</gene>
<evidence type="ECO:0000256" key="2">
    <source>
        <dbReference type="ARBA" id="ARBA00006239"/>
    </source>
</evidence>
<organism evidence="12 13">
    <name type="scientific">Methanosuratincola subterraneus</name>
    <dbReference type="NCBI Taxonomy" id="2593994"/>
    <lineage>
        <taxon>Archaea</taxon>
        <taxon>Thermoproteota</taxon>
        <taxon>Methanosuratincolia</taxon>
        <taxon>Candidatus Methanomethylicales</taxon>
        <taxon>Candidatus Methanomethylicaceae</taxon>
        <taxon>Candidatus Methanosuratincola (ex Vanwonterghem et al. 2016)</taxon>
    </lineage>
</organism>
<dbReference type="GO" id="GO:0043774">
    <property type="term" value="F:coenzyme F420-2 alpha-glutamyl ligase activity"/>
    <property type="evidence" value="ECO:0007669"/>
    <property type="project" value="TreeGrafter"/>
</dbReference>
<keyword evidence="6 10" id="KW-0547">Nucleotide-binding</keyword>
<name>A0A3S4UH91_METS7</name>
<evidence type="ECO:0000256" key="8">
    <source>
        <dbReference type="ARBA" id="ARBA00022842"/>
    </source>
</evidence>
<evidence type="ECO:0000256" key="5">
    <source>
        <dbReference type="ARBA" id="ARBA00022723"/>
    </source>
</evidence>
<evidence type="ECO:0000256" key="4">
    <source>
        <dbReference type="ARBA" id="ARBA00022605"/>
    </source>
</evidence>
<reference evidence="12 13" key="1">
    <citation type="submission" date="2018-12" db="EMBL/GenBank/DDBJ databases">
        <title>The complete genome of the methanogenic archaea of the candidate phylum Verstraetearchaeota, obtained from the metagenome of underground thermal water.</title>
        <authorList>
            <person name="Kadnikov V.V."/>
            <person name="Mardanov A.V."/>
            <person name="Beletsky A.V."/>
            <person name="Karnachuk O.V."/>
            <person name="Ravin N.V."/>
        </authorList>
    </citation>
    <scope>NUCLEOTIDE SEQUENCE [LARGE SCALE GENOMIC DNA]</scope>
    <source>
        <strain evidence="12">Ch88</strain>
    </source>
</reference>
<dbReference type="Pfam" id="PF08443">
    <property type="entry name" value="RimK"/>
    <property type="match status" value="1"/>
</dbReference>
<feature type="domain" description="ATP-grasp" evidence="11">
    <location>
        <begin position="95"/>
        <end position="279"/>
    </location>
</feature>
<protein>
    <submittedName>
        <fullName evidence="12">Alpha-aminoadipate--LysW ligase</fullName>
    </submittedName>
</protein>
<dbReference type="FunFam" id="3.30.1490.20:FF:000025">
    <property type="entry name" value="Alpha-aminoadipate--LysW ligase LysX protein"/>
    <property type="match status" value="1"/>
</dbReference>